<evidence type="ECO:0000256" key="1">
    <source>
        <dbReference type="SAM" id="MobiDB-lite"/>
    </source>
</evidence>
<proteinExistence type="predicted"/>
<feature type="compositionally biased region" description="Basic and acidic residues" evidence="1">
    <location>
        <begin position="48"/>
        <end position="61"/>
    </location>
</feature>
<name>A0A9W6T167_AMBMO</name>
<evidence type="ECO:0000313" key="2">
    <source>
        <dbReference type="EMBL" id="GME70782.1"/>
    </source>
</evidence>
<protein>
    <submittedName>
        <fullName evidence="2">Unnamed protein product</fullName>
    </submittedName>
</protein>
<evidence type="ECO:0000313" key="3">
    <source>
        <dbReference type="Proteomes" id="UP001165063"/>
    </source>
</evidence>
<accession>A0A9W6T167</accession>
<sequence length="259" mass="29105">MGSKYHNFNPDDSTIPPSTPTPKRVSSPEKKPNGHTKCHPSKPQPQISKEKACTKNKENKENTCAANSIRQVLEDSKKPHREFTMFTCLPAGTSGLQPPGAQFQLISQPEASPPKVEPIHLPNHEIRGKHRRKQQKKYRQAKAEYKALQNAPKLERAESGSHTVVEVGQTSVTIALETIPTEFPKDFKPREAANMHHTEKVNSWIVQVPIHPDPANSENWLNECYPAVVGITDEIMREEEIKNLKDANNGTLFQRSRAC</sequence>
<organism evidence="2 3">
    <name type="scientific">Ambrosiozyma monospora</name>
    <name type="common">Yeast</name>
    <name type="synonym">Endomycopsis monosporus</name>
    <dbReference type="NCBI Taxonomy" id="43982"/>
    <lineage>
        <taxon>Eukaryota</taxon>
        <taxon>Fungi</taxon>
        <taxon>Dikarya</taxon>
        <taxon>Ascomycota</taxon>
        <taxon>Saccharomycotina</taxon>
        <taxon>Pichiomycetes</taxon>
        <taxon>Pichiales</taxon>
        <taxon>Pichiaceae</taxon>
        <taxon>Ambrosiozyma</taxon>
    </lineage>
</organism>
<dbReference type="Proteomes" id="UP001165063">
    <property type="component" value="Unassembled WGS sequence"/>
</dbReference>
<gene>
    <name evidence="2" type="ORF">Amon01_000921400</name>
</gene>
<dbReference type="EMBL" id="BSXU01010064">
    <property type="protein sequence ID" value="GME70782.1"/>
    <property type="molecule type" value="Genomic_DNA"/>
</dbReference>
<dbReference type="OrthoDB" id="3981267at2759"/>
<dbReference type="AlphaFoldDB" id="A0A9W6T167"/>
<reference evidence="2" key="1">
    <citation type="submission" date="2023-04" db="EMBL/GenBank/DDBJ databases">
        <title>Ambrosiozyma monospora NBRC 1965.</title>
        <authorList>
            <person name="Ichikawa N."/>
            <person name="Sato H."/>
            <person name="Tonouchi N."/>
        </authorList>
    </citation>
    <scope>NUCLEOTIDE SEQUENCE</scope>
    <source>
        <strain evidence="2">NBRC 1965</strain>
    </source>
</reference>
<comment type="caution">
    <text evidence="2">The sequence shown here is derived from an EMBL/GenBank/DDBJ whole genome shotgun (WGS) entry which is preliminary data.</text>
</comment>
<keyword evidence="3" id="KW-1185">Reference proteome</keyword>
<feature type="region of interest" description="Disordered" evidence="1">
    <location>
        <begin position="1"/>
        <end position="63"/>
    </location>
</feature>